<protein>
    <submittedName>
        <fullName evidence="1">Uncharacterized protein</fullName>
    </submittedName>
</protein>
<dbReference type="STRING" id="523794.Lebu_1398"/>
<accession>C7NAV2</accession>
<sequence length="56" mass="6715">MKKWEAVALQEFSQWFIMDVDDDREWIFIGMTLGNATIKGYKRILDIFCRNDLQTL</sequence>
<dbReference type="AlphaFoldDB" id="C7NAV2"/>
<keyword evidence="2" id="KW-1185">Reference proteome</keyword>
<dbReference type="Proteomes" id="UP000001910">
    <property type="component" value="Chromosome"/>
</dbReference>
<reference evidence="1 2" key="1">
    <citation type="journal article" date="2009" name="Stand. Genomic Sci.">
        <title>Complete genome sequence of Leptotrichia buccalis type strain (C-1013-b).</title>
        <authorList>
            <person name="Ivanova N."/>
            <person name="Gronow S."/>
            <person name="Lapidus A."/>
            <person name="Copeland A."/>
            <person name="Glavina Del Rio T."/>
            <person name="Nolan M."/>
            <person name="Lucas S."/>
            <person name="Chen F."/>
            <person name="Tice H."/>
            <person name="Cheng J.F."/>
            <person name="Saunders E."/>
            <person name="Bruce D."/>
            <person name="Goodwin L."/>
            <person name="Brettin T."/>
            <person name="Detter J.C."/>
            <person name="Han C."/>
            <person name="Pitluck S."/>
            <person name="Mikhailova N."/>
            <person name="Pati A."/>
            <person name="Mavrommatis K."/>
            <person name="Chen A."/>
            <person name="Palaniappan K."/>
            <person name="Land M."/>
            <person name="Hauser L."/>
            <person name="Chang Y.J."/>
            <person name="Jeffries C.D."/>
            <person name="Chain P."/>
            <person name="Rohde C."/>
            <person name="Goker M."/>
            <person name="Bristow J."/>
            <person name="Eisen J.A."/>
            <person name="Markowitz V."/>
            <person name="Hugenholtz P."/>
            <person name="Kyrpides N.C."/>
            <person name="Klenk H.P."/>
        </authorList>
    </citation>
    <scope>NUCLEOTIDE SEQUENCE [LARGE SCALE GENOMIC DNA]</scope>
    <source>
        <strain evidence="2">ATCC 14201 / DSM 1135 / JCM 12969 / NCTC 10249 / C-1013-b</strain>
    </source>
</reference>
<evidence type="ECO:0000313" key="1">
    <source>
        <dbReference type="EMBL" id="ACV39283.1"/>
    </source>
</evidence>
<dbReference type="KEGG" id="lba:Lebu_1398"/>
<name>C7NAV2_LEPBD</name>
<dbReference type="HOGENOM" id="CLU_3008801_0_0_0"/>
<evidence type="ECO:0000313" key="2">
    <source>
        <dbReference type="Proteomes" id="UP000001910"/>
    </source>
</evidence>
<gene>
    <name evidence="1" type="ordered locus">Lebu_1398</name>
</gene>
<organism evidence="1 2">
    <name type="scientific">Leptotrichia buccalis (strain ATCC 14201 / DSM 1135 / JCM 12969 / NCTC 10249 / C-1013-b)</name>
    <dbReference type="NCBI Taxonomy" id="523794"/>
    <lineage>
        <taxon>Bacteria</taxon>
        <taxon>Fusobacteriati</taxon>
        <taxon>Fusobacteriota</taxon>
        <taxon>Fusobacteriia</taxon>
        <taxon>Fusobacteriales</taxon>
        <taxon>Leptotrichiaceae</taxon>
        <taxon>Leptotrichia</taxon>
    </lineage>
</organism>
<dbReference type="RefSeq" id="WP_015769624.1">
    <property type="nucleotide sequence ID" value="NC_013192.1"/>
</dbReference>
<proteinExistence type="predicted"/>
<dbReference type="EMBL" id="CP001685">
    <property type="protein sequence ID" value="ACV39283.1"/>
    <property type="molecule type" value="Genomic_DNA"/>
</dbReference>